<dbReference type="RefSeq" id="WP_377772491.1">
    <property type="nucleotide sequence ID" value="NZ_JBHUHO010000030.1"/>
</dbReference>
<dbReference type="InterPro" id="IPR048166">
    <property type="entry name" value="VVA0879-like"/>
</dbReference>
<keyword evidence="2" id="KW-1185">Reference proteome</keyword>
<dbReference type="NCBIfam" id="NF041591">
    <property type="entry name" value="CxxC_VVA0879"/>
    <property type="match status" value="1"/>
</dbReference>
<proteinExistence type="predicted"/>
<evidence type="ECO:0000313" key="1">
    <source>
        <dbReference type="EMBL" id="MFD2116382.1"/>
    </source>
</evidence>
<protein>
    <submittedName>
        <fullName evidence="1">VVA0879 family protein</fullName>
    </submittedName>
</protein>
<reference evidence="2" key="1">
    <citation type="journal article" date="2019" name="Int. J. Syst. Evol. Microbiol.">
        <title>The Global Catalogue of Microorganisms (GCM) 10K type strain sequencing project: providing services to taxonomists for standard genome sequencing and annotation.</title>
        <authorList>
            <consortium name="The Broad Institute Genomics Platform"/>
            <consortium name="The Broad Institute Genome Sequencing Center for Infectious Disease"/>
            <person name="Wu L."/>
            <person name="Ma J."/>
        </authorList>
    </citation>
    <scope>NUCLEOTIDE SEQUENCE [LARGE SCALE GENOMIC DNA]</scope>
    <source>
        <strain evidence="2">GH52</strain>
    </source>
</reference>
<dbReference type="Proteomes" id="UP001597362">
    <property type="component" value="Unassembled WGS sequence"/>
</dbReference>
<evidence type="ECO:0000313" key="2">
    <source>
        <dbReference type="Proteomes" id="UP001597362"/>
    </source>
</evidence>
<dbReference type="EMBL" id="JBHUHO010000030">
    <property type="protein sequence ID" value="MFD2116382.1"/>
    <property type="molecule type" value="Genomic_DNA"/>
</dbReference>
<sequence length="107" mass="12078">MIKQTLDEWRNEAMERFGEKTSQWKFTCPRCQNSQSPQDFVDAGIAQQEAANMSYQQCIGRKVTGKGCDWVAYGLLGTLGQGRVVVAPDGREVEVFNFAEQQKNSPR</sequence>
<accession>A0ABW4YLA1</accession>
<organism evidence="1 2">
    <name type="scientific">Paenibacillus yanchengensis</name>
    <dbReference type="NCBI Taxonomy" id="2035833"/>
    <lineage>
        <taxon>Bacteria</taxon>
        <taxon>Bacillati</taxon>
        <taxon>Bacillota</taxon>
        <taxon>Bacilli</taxon>
        <taxon>Bacillales</taxon>
        <taxon>Paenibacillaceae</taxon>
        <taxon>Paenibacillus</taxon>
    </lineage>
</organism>
<gene>
    <name evidence="1" type="ORF">ACFSJH_11680</name>
</gene>
<comment type="caution">
    <text evidence="1">The sequence shown here is derived from an EMBL/GenBank/DDBJ whole genome shotgun (WGS) entry which is preliminary data.</text>
</comment>
<name>A0ABW4YLA1_9BACL</name>